<sequence length="52" mass="5881">MALIDLLHQPFPVVSCACPFSATPVPESDIDSLDRWGGNWKRKGKKKKKKKK</sequence>
<evidence type="ECO:0000313" key="3">
    <source>
        <dbReference type="Proteomes" id="UP000037122"/>
    </source>
</evidence>
<accession>A0A0L0NSD4</accession>
<feature type="compositionally biased region" description="Basic residues" evidence="1">
    <location>
        <begin position="40"/>
        <end position="52"/>
    </location>
</feature>
<feature type="region of interest" description="Disordered" evidence="1">
    <location>
        <begin position="24"/>
        <end position="52"/>
    </location>
</feature>
<evidence type="ECO:0000313" key="2">
    <source>
        <dbReference type="EMBL" id="KND96939.1"/>
    </source>
</evidence>
<reference evidence="3" key="1">
    <citation type="journal article" date="2015" name="BMC Genomics">
        <title>Draft genome of a commonly misdiagnosed multidrug resistant pathogen Candida auris.</title>
        <authorList>
            <person name="Chatterjee S."/>
            <person name="Alampalli S.V."/>
            <person name="Nageshan R.K."/>
            <person name="Chettiar S.T."/>
            <person name="Joshi S."/>
            <person name="Tatu U.S."/>
        </authorList>
    </citation>
    <scope>NUCLEOTIDE SEQUENCE [LARGE SCALE GENOMIC DNA]</scope>
    <source>
        <strain evidence="3">6684</strain>
    </source>
</reference>
<dbReference type="EMBL" id="LGST01000047">
    <property type="protein sequence ID" value="KND96939.1"/>
    <property type="molecule type" value="Genomic_DNA"/>
</dbReference>
<dbReference type="Proteomes" id="UP000037122">
    <property type="component" value="Unassembled WGS sequence"/>
</dbReference>
<dbReference type="VEuPathDB" id="FungiDB:QG37_06630"/>
<organism evidence="2 3">
    <name type="scientific">Candidozyma auris</name>
    <name type="common">Yeast</name>
    <name type="synonym">Candida auris</name>
    <dbReference type="NCBI Taxonomy" id="498019"/>
    <lineage>
        <taxon>Eukaryota</taxon>
        <taxon>Fungi</taxon>
        <taxon>Dikarya</taxon>
        <taxon>Ascomycota</taxon>
        <taxon>Saccharomycotina</taxon>
        <taxon>Pichiomycetes</taxon>
        <taxon>Metschnikowiaceae</taxon>
        <taxon>Candidozyma</taxon>
    </lineage>
</organism>
<evidence type="ECO:0000256" key="1">
    <source>
        <dbReference type="SAM" id="MobiDB-lite"/>
    </source>
</evidence>
<dbReference type="AlphaFoldDB" id="A0A0L0NSD4"/>
<comment type="caution">
    <text evidence="2">The sequence shown here is derived from an EMBL/GenBank/DDBJ whole genome shotgun (WGS) entry which is preliminary data.</text>
</comment>
<protein>
    <submittedName>
        <fullName evidence="2">Uncharacterized protein</fullName>
    </submittedName>
</protein>
<name>A0A0L0NSD4_CANAR</name>
<gene>
    <name evidence="2" type="ORF">QG37_06630</name>
</gene>
<proteinExistence type="predicted"/>